<sequence>MYTLTNWADTTHPDHGLLRAGVELSHREAEAFHGHPDFSEPFEGIFAEACRGEYYDRDFVVLRDDAPDGEVRGFLQVLYPLSDNTHLGFVWSEAQGRDTDLTVALLAEAERLAAARGRTSIMEWTDHREAADGEPVLDAATGAGRINPTDSLAAAYLACGWELEQTERHSILPLPVDQEMLDRFAAQSRAVAHPAYELVSWVDRTPDELLAGHARLNQAMSTDVPHGELDMEETVHTPERVRYNEDTLAAANKGYLAVAARHCESGEIVGFTRVDYPHVWPEAVFQAATLVLDGHRGHRLGMWMKADLLTRLRELRPDARRLHTWNASENDHMLSINVALGFEVRTVVAAWQKKLTPIHT</sequence>
<dbReference type="EMBL" id="CP001706">
    <property type="protein sequence ID" value="ACV07996.1"/>
    <property type="molecule type" value="Genomic_DNA"/>
</dbReference>
<evidence type="ECO:0000313" key="2">
    <source>
        <dbReference type="Proteomes" id="UP000000628"/>
    </source>
</evidence>
<dbReference type="Proteomes" id="UP000000628">
    <property type="component" value="Chromosome"/>
</dbReference>
<accession>C7QZ88</accession>
<evidence type="ECO:0000313" key="1">
    <source>
        <dbReference type="EMBL" id="ACV07996.1"/>
    </source>
</evidence>
<keyword evidence="2" id="KW-1185">Reference proteome</keyword>
<reference evidence="1 2" key="1">
    <citation type="journal article" date="2009" name="Stand. Genomic Sci.">
        <title>Complete genome sequence of Jonesia denitrificans type strain (Prevot 55134).</title>
        <authorList>
            <person name="Pukall R."/>
            <person name="Gehrich-Schroter G."/>
            <person name="Lapidus A."/>
            <person name="Nolan M."/>
            <person name="Glavina Del Rio T."/>
            <person name="Lucas S."/>
            <person name="Chen F."/>
            <person name="Tice H."/>
            <person name="Pitluck S."/>
            <person name="Cheng J.F."/>
            <person name="Copeland A."/>
            <person name="Saunders E."/>
            <person name="Brettin T."/>
            <person name="Detter J.C."/>
            <person name="Bruce D."/>
            <person name="Goodwin L."/>
            <person name="Pati A."/>
            <person name="Ivanova N."/>
            <person name="Mavromatis K."/>
            <person name="Ovchinnikova G."/>
            <person name="Chen A."/>
            <person name="Palaniappan K."/>
            <person name="Land M."/>
            <person name="Hauser L."/>
            <person name="Chang Y.J."/>
            <person name="Jeffries C.D."/>
            <person name="Chain P."/>
            <person name="Goker M."/>
            <person name="Bristow J."/>
            <person name="Eisen J.A."/>
            <person name="Markowitz V."/>
            <person name="Hugenholtz P."/>
            <person name="Kyrpides N.C."/>
            <person name="Klenk H.P."/>
            <person name="Han C."/>
        </authorList>
    </citation>
    <scope>NUCLEOTIDE SEQUENCE [LARGE SCALE GENOMIC DNA]</scope>
    <source>
        <strain evidence="2">ATCC 14870 / DSM 20603 / BCRC 15368 / CIP 55.134 / JCM 11481 / NBRC 15587 / NCTC 10816 / Prevot 55134</strain>
    </source>
</reference>
<gene>
    <name evidence="1" type="ordered locus">Jden_0325</name>
</gene>
<dbReference type="KEGG" id="jde:Jden_0325"/>
<proteinExistence type="predicted"/>
<dbReference type="STRING" id="471856.Jden_0325"/>
<protein>
    <recommendedName>
        <fullName evidence="3">GCN5-related N-acetyltransferase</fullName>
    </recommendedName>
</protein>
<evidence type="ECO:0008006" key="3">
    <source>
        <dbReference type="Google" id="ProtNLM"/>
    </source>
</evidence>
<dbReference type="HOGENOM" id="CLU_043786_1_0_11"/>
<name>C7QZ88_JONDD</name>
<dbReference type="AlphaFoldDB" id="C7QZ88"/>
<dbReference type="InterPro" id="IPR016181">
    <property type="entry name" value="Acyl_CoA_acyltransferase"/>
</dbReference>
<organism evidence="1 2">
    <name type="scientific">Jonesia denitrificans (strain ATCC 14870 / DSM 20603 / BCRC 15368 / CIP 55.134 / JCM 11481 / NBRC 15587 / NCTC 10816 / Prevot 55134)</name>
    <name type="common">Listeria denitrificans</name>
    <dbReference type="NCBI Taxonomy" id="471856"/>
    <lineage>
        <taxon>Bacteria</taxon>
        <taxon>Bacillati</taxon>
        <taxon>Actinomycetota</taxon>
        <taxon>Actinomycetes</taxon>
        <taxon>Micrococcales</taxon>
        <taxon>Jonesiaceae</taxon>
        <taxon>Jonesia</taxon>
    </lineage>
</organism>
<dbReference type="eggNOG" id="COG0456">
    <property type="taxonomic scope" value="Bacteria"/>
</dbReference>
<dbReference type="SUPFAM" id="SSF55729">
    <property type="entry name" value="Acyl-CoA N-acyltransferases (Nat)"/>
    <property type="match status" value="1"/>
</dbReference>
<dbReference type="Gene3D" id="3.40.630.30">
    <property type="match status" value="1"/>
</dbReference>